<evidence type="ECO:0000256" key="2">
    <source>
        <dbReference type="ARBA" id="ARBA00023125"/>
    </source>
</evidence>
<dbReference type="PANTHER" id="PTHR30154">
    <property type="entry name" value="LEUCINE-RESPONSIVE REGULATORY PROTEIN"/>
    <property type="match status" value="1"/>
</dbReference>
<evidence type="ECO:0000256" key="3">
    <source>
        <dbReference type="ARBA" id="ARBA00023163"/>
    </source>
</evidence>
<dbReference type="STRING" id="351160.RCIX103"/>
<evidence type="ECO:0000313" key="6">
    <source>
        <dbReference type="Proteomes" id="UP000000663"/>
    </source>
</evidence>
<evidence type="ECO:0000313" key="5">
    <source>
        <dbReference type="EMBL" id="CAJ35605.1"/>
    </source>
</evidence>
<dbReference type="GO" id="GO:0043565">
    <property type="term" value="F:sequence-specific DNA binding"/>
    <property type="evidence" value="ECO:0007669"/>
    <property type="project" value="InterPro"/>
</dbReference>
<dbReference type="GeneID" id="5142765"/>
<evidence type="ECO:0000256" key="1">
    <source>
        <dbReference type="ARBA" id="ARBA00023015"/>
    </source>
</evidence>
<dbReference type="Gene3D" id="1.10.10.10">
    <property type="entry name" value="Winged helix-like DNA-binding domain superfamily/Winged helix DNA-binding domain"/>
    <property type="match status" value="1"/>
</dbReference>
<organism evidence="5 6">
    <name type="scientific">Methanocella arvoryzae (strain DSM 22066 / NBRC 105507 / MRE50)</name>
    <dbReference type="NCBI Taxonomy" id="351160"/>
    <lineage>
        <taxon>Archaea</taxon>
        <taxon>Methanobacteriati</taxon>
        <taxon>Methanobacteriota</taxon>
        <taxon>Stenosarchaea group</taxon>
        <taxon>Methanomicrobia</taxon>
        <taxon>Methanocellales</taxon>
        <taxon>Methanocellaceae</taxon>
        <taxon>Methanocella</taxon>
    </lineage>
</organism>
<dbReference type="InterPro" id="IPR036390">
    <property type="entry name" value="WH_DNA-bd_sf"/>
</dbReference>
<reference evidence="5 6" key="1">
    <citation type="journal article" date="2006" name="Science">
        <title>Genome of rice cluster I archaea -- the key methane producers in the rice rhizosphere.</title>
        <authorList>
            <person name="Erkel C."/>
            <person name="Kube M."/>
            <person name="Reinhardt R."/>
            <person name="Liesack W."/>
        </authorList>
    </citation>
    <scope>NUCLEOTIDE SEQUENCE [LARGE SCALE GENOMIC DNA]</scope>
    <source>
        <strain evidence="6">DSM 22066 / NBRC 105507 / MRE50</strain>
    </source>
</reference>
<dbReference type="PANTHER" id="PTHR30154:SF34">
    <property type="entry name" value="TRANSCRIPTIONAL REGULATOR AZLB"/>
    <property type="match status" value="1"/>
</dbReference>
<dbReference type="SUPFAM" id="SSF54909">
    <property type="entry name" value="Dimeric alpha+beta barrel"/>
    <property type="match status" value="1"/>
</dbReference>
<dbReference type="GO" id="GO:0005829">
    <property type="term" value="C:cytosol"/>
    <property type="evidence" value="ECO:0007669"/>
    <property type="project" value="TreeGrafter"/>
</dbReference>
<dbReference type="InterPro" id="IPR011008">
    <property type="entry name" value="Dimeric_a/b-barrel"/>
</dbReference>
<dbReference type="CDD" id="cd00090">
    <property type="entry name" value="HTH_ARSR"/>
    <property type="match status" value="1"/>
</dbReference>
<dbReference type="eggNOG" id="arCOG01580">
    <property type="taxonomic scope" value="Archaea"/>
</dbReference>
<dbReference type="PROSITE" id="PS50956">
    <property type="entry name" value="HTH_ASNC_2"/>
    <property type="match status" value="1"/>
</dbReference>
<dbReference type="Pfam" id="PF13404">
    <property type="entry name" value="HTH_AsnC-type"/>
    <property type="match status" value="1"/>
</dbReference>
<dbReference type="InterPro" id="IPR000485">
    <property type="entry name" value="AsnC-type_HTH_dom"/>
</dbReference>
<proteinExistence type="predicted"/>
<dbReference type="RefSeq" id="WP_012036890.1">
    <property type="nucleotide sequence ID" value="NC_009464.1"/>
</dbReference>
<dbReference type="SUPFAM" id="SSF46785">
    <property type="entry name" value="Winged helix' DNA-binding domain"/>
    <property type="match status" value="1"/>
</dbReference>
<sequence>MAYKSVKDLDAVDIKIIEKLCKDSSASLSDIAQELGVSASTVHKRINQMRENHIIERFTILFDPSILNLRTVAFVGIELERDALMGKKKEEVLGSLAEIPYIMEIHETLAPFDLILKLRTRNVEKLRGIITSIAAIDGVMATNTILTTNRILERYVEVPNSNSGV</sequence>
<dbReference type="PRINTS" id="PR00033">
    <property type="entry name" value="HTHASNC"/>
</dbReference>
<name>Q0W7N8_METAR</name>
<protein>
    <submittedName>
        <fullName evidence="5">Transcription regulator (AsnC/Lrp family)</fullName>
    </submittedName>
</protein>
<dbReference type="InterPro" id="IPR011991">
    <property type="entry name" value="ArsR-like_HTH"/>
</dbReference>
<keyword evidence="2" id="KW-0238">DNA-binding</keyword>
<feature type="domain" description="HTH asnC-type" evidence="4">
    <location>
        <begin position="9"/>
        <end position="70"/>
    </location>
</feature>
<gene>
    <name evidence="5" type="ORF">RCIX103</name>
</gene>
<dbReference type="Gene3D" id="3.30.70.920">
    <property type="match status" value="1"/>
</dbReference>
<dbReference type="InterPro" id="IPR019887">
    <property type="entry name" value="Tscrpt_reg_AsnC/Lrp_C"/>
</dbReference>
<keyword evidence="1" id="KW-0805">Transcription regulation</keyword>
<dbReference type="EMBL" id="AM114193">
    <property type="protein sequence ID" value="CAJ35605.1"/>
    <property type="molecule type" value="Genomic_DNA"/>
</dbReference>
<keyword evidence="3" id="KW-0804">Transcription</keyword>
<dbReference type="AlphaFoldDB" id="Q0W7N8"/>
<dbReference type="GO" id="GO:0043200">
    <property type="term" value="P:response to amino acid"/>
    <property type="evidence" value="ECO:0007669"/>
    <property type="project" value="TreeGrafter"/>
</dbReference>
<dbReference type="Proteomes" id="UP000000663">
    <property type="component" value="Chromosome"/>
</dbReference>
<dbReference type="KEGG" id="rci:RCIX103"/>
<dbReference type="OrthoDB" id="195008at2157"/>
<dbReference type="InterPro" id="IPR019888">
    <property type="entry name" value="Tscrpt_reg_AsnC-like"/>
</dbReference>
<dbReference type="Pfam" id="PF01037">
    <property type="entry name" value="AsnC_trans_reg"/>
    <property type="match status" value="1"/>
</dbReference>
<dbReference type="InterPro" id="IPR036388">
    <property type="entry name" value="WH-like_DNA-bd_sf"/>
</dbReference>
<dbReference type="SMART" id="SM00344">
    <property type="entry name" value="HTH_ASNC"/>
    <property type="match status" value="1"/>
</dbReference>
<accession>Q0W7N8</accession>
<evidence type="ECO:0000259" key="4">
    <source>
        <dbReference type="PROSITE" id="PS50956"/>
    </source>
</evidence>
<keyword evidence="6" id="KW-1185">Reference proteome</keyword>